<keyword evidence="9" id="KW-1185">Reference proteome</keyword>
<sequence length="130" mass="14675">MSETPQKKTLYRSTDRQKLAGVCAGLADYFGFETWLVRVVVASAIILTGIFGLPLLAYVILWLVLDKAPSGKSAGQVHTVKSHVWQAGEPPRQAFKEVVTRFEKLEFRLRKLEQEVTSNEFSLKHEISKL</sequence>
<protein>
    <submittedName>
        <fullName evidence="8">Envelope stress response membrane protein PspC</fullName>
    </submittedName>
</protein>
<dbReference type="EMBL" id="JBHUHT010000026">
    <property type="protein sequence ID" value="MFD2097565.1"/>
    <property type="molecule type" value="Genomic_DNA"/>
</dbReference>
<gene>
    <name evidence="8" type="primary">pspC</name>
    <name evidence="8" type="ORF">ACFSJ3_16350</name>
</gene>
<dbReference type="Pfam" id="PF04024">
    <property type="entry name" value="PspC"/>
    <property type="match status" value="1"/>
</dbReference>
<name>A0ABW4XR47_9GAMM</name>
<reference evidence="9" key="1">
    <citation type="journal article" date="2019" name="Int. J. Syst. Evol. Microbiol.">
        <title>The Global Catalogue of Microorganisms (GCM) 10K type strain sequencing project: providing services to taxonomists for standard genome sequencing and annotation.</title>
        <authorList>
            <consortium name="The Broad Institute Genomics Platform"/>
            <consortium name="The Broad Institute Genome Sequencing Center for Infectious Disease"/>
            <person name="Wu L."/>
            <person name="Ma J."/>
        </authorList>
    </citation>
    <scope>NUCLEOTIDE SEQUENCE [LARGE SCALE GENOMIC DNA]</scope>
    <source>
        <strain evidence="9">CGMCC 1.10992</strain>
    </source>
</reference>
<keyword evidence="4 6" id="KW-1133">Transmembrane helix</keyword>
<organism evidence="8 9">
    <name type="scientific">Corallincola platygyrae</name>
    <dbReference type="NCBI Taxonomy" id="1193278"/>
    <lineage>
        <taxon>Bacteria</taxon>
        <taxon>Pseudomonadati</taxon>
        <taxon>Pseudomonadota</taxon>
        <taxon>Gammaproteobacteria</taxon>
        <taxon>Alteromonadales</taxon>
        <taxon>Psychromonadaceae</taxon>
        <taxon>Corallincola</taxon>
    </lineage>
</organism>
<dbReference type="InterPro" id="IPR052027">
    <property type="entry name" value="PspC"/>
</dbReference>
<keyword evidence="3 6" id="KW-0812">Transmembrane</keyword>
<evidence type="ECO:0000256" key="6">
    <source>
        <dbReference type="SAM" id="Phobius"/>
    </source>
</evidence>
<feature type="transmembrane region" description="Helical" evidence="6">
    <location>
        <begin position="35"/>
        <end position="65"/>
    </location>
</feature>
<evidence type="ECO:0000256" key="5">
    <source>
        <dbReference type="ARBA" id="ARBA00023136"/>
    </source>
</evidence>
<dbReference type="PANTHER" id="PTHR33885">
    <property type="entry name" value="PHAGE SHOCK PROTEIN C"/>
    <property type="match status" value="1"/>
</dbReference>
<dbReference type="RefSeq" id="WP_345341625.1">
    <property type="nucleotide sequence ID" value="NZ_BAABLI010000030.1"/>
</dbReference>
<dbReference type="InterPro" id="IPR007168">
    <property type="entry name" value="Phageshock_PspC_N"/>
</dbReference>
<keyword evidence="2" id="KW-1003">Cell membrane</keyword>
<evidence type="ECO:0000259" key="7">
    <source>
        <dbReference type="Pfam" id="PF04024"/>
    </source>
</evidence>
<evidence type="ECO:0000256" key="3">
    <source>
        <dbReference type="ARBA" id="ARBA00022692"/>
    </source>
</evidence>
<dbReference type="Proteomes" id="UP001597380">
    <property type="component" value="Unassembled WGS sequence"/>
</dbReference>
<feature type="domain" description="Phage shock protein PspC N-terminal" evidence="7">
    <location>
        <begin position="8"/>
        <end position="67"/>
    </location>
</feature>
<keyword evidence="5 6" id="KW-0472">Membrane</keyword>
<dbReference type="PANTHER" id="PTHR33885:SF3">
    <property type="entry name" value="PHAGE SHOCK PROTEIN C"/>
    <property type="match status" value="1"/>
</dbReference>
<dbReference type="NCBIfam" id="TIGR02978">
    <property type="entry name" value="phageshock_pspC"/>
    <property type="match status" value="1"/>
</dbReference>
<evidence type="ECO:0000256" key="1">
    <source>
        <dbReference type="ARBA" id="ARBA00004162"/>
    </source>
</evidence>
<accession>A0ABW4XR47</accession>
<evidence type="ECO:0000313" key="8">
    <source>
        <dbReference type="EMBL" id="MFD2097565.1"/>
    </source>
</evidence>
<evidence type="ECO:0000313" key="9">
    <source>
        <dbReference type="Proteomes" id="UP001597380"/>
    </source>
</evidence>
<proteinExistence type="predicted"/>
<comment type="subcellular location">
    <subcellularLocation>
        <location evidence="1">Cell membrane</location>
        <topology evidence="1">Single-pass membrane protein</topology>
    </subcellularLocation>
</comment>
<dbReference type="InterPro" id="IPR014320">
    <property type="entry name" value="Phageshock_PspC"/>
</dbReference>
<evidence type="ECO:0000256" key="2">
    <source>
        <dbReference type="ARBA" id="ARBA00022475"/>
    </source>
</evidence>
<comment type="caution">
    <text evidence="8">The sequence shown here is derived from an EMBL/GenBank/DDBJ whole genome shotgun (WGS) entry which is preliminary data.</text>
</comment>
<evidence type="ECO:0000256" key="4">
    <source>
        <dbReference type="ARBA" id="ARBA00022989"/>
    </source>
</evidence>